<proteinExistence type="predicted"/>
<protein>
    <submittedName>
        <fullName evidence="1">Uncharacterized protein</fullName>
    </submittedName>
</protein>
<dbReference type="Proteomes" id="UP000297245">
    <property type="component" value="Unassembled WGS sequence"/>
</dbReference>
<dbReference type="AlphaFoldDB" id="A0A4S8MDP8"/>
<evidence type="ECO:0000313" key="2">
    <source>
        <dbReference type="Proteomes" id="UP000297245"/>
    </source>
</evidence>
<evidence type="ECO:0000313" key="1">
    <source>
        <dbReference type="EMBL" id="THV00154.1"/>
    </source>
</evidence>
<dbReference type="EMBL" id="ML179108">
    <property type="protein sequence ID" value="THV00154.1"/>
    <property type="molecule type" value="Genomic_DNA"/>
</dbReference>
<keyword evidence="2" id="KW-1185">Reference proteome</keyword>
<gene>
    <name evidence="1" type="ORF">K435DRAFT_466302</name>
</gene>
<reference evidence="1 2" key="1">
    <citation type="journal article" date="2019" name="Nat. Ecol. Evol.">
        <title>Megaphylogeny resolves global patterns of mushroom evolution.</title>
        <authorList>
            <person name="Varga T."/>
            <person name="Krizsan K."/>
            <person name="Foldi C."/>
            <person name="Dima B."/>
            <person name="Sanchez-Garcia M."/>
            <person name="Sanchez-Ramirez S."/>
            <person name="Szollosi G.J."/>
            <person name="Szarkandi J.G."/>
            <person name="Papp V."/>
            <person name="Albert L."/>
            <person name="Andreopoulos W."/>
            <person name="Angelini C."/>
            <person name="Antonin V."/>
            <person name="Barry K.W."/>
            <person name="Bougher N.L."/>
            <person name="Buchanan P."/>
            <person name="Buyck B."/>
            <person name="Bense V."/>
            <person name="Catcheside P."/>
            <person name="Chovatia M."/>
            <person name="Cooper J."/>
            <person name="Damon W."/>
            <person name="Desjardin D."/>
            <person name="Finy P."/>
            <person name="Geml J."/>
            <person name="Haridas S."/>
            <person name="Hughes K."/>
            <person name="Justo A."/>
            <person name="Karasinski D."/>
            <person name="Kautmanova I."/>
            <person name="Kiss B."/>
            <person name="Kocsube S."/>
            <person name="Kotiranta H."/>
            <person name="LaButti K.M."/>
            <person name="Lechner B.E."/>
            <person name="Liimatainen K."/>
            <person name="Lipzen A."/>
            <person name="Lukacs Z."/>
            <person name="Mihaltcheva S."/>
            <person name="Morgado L.N."/>
            <person name="Niskanen T."/>
            <person name="Noordeloos M.E."/>
            <person name="Ohm R.A."/>
            <person name="Ortiz-Santana B."/>
            <person name="Ovrebo C."/>
            <person name="Racz N."/>
            <person name="Riley R."/>
            <person name="Savchenko A."/>
            <person name="Shiryaev A."/>
            <person name="Soop K."/>
            <person name="Spirin V."/>
            <person name="Szebenyi C."/>
            <person name="Tomsovsky M."/>
            <person name="Tulloss R.E."/>
            <person name="Uehling J."/>
            <person name="Grigoriev I.V."/>
            <person name="Vagvolgyi C."/>
            <person name="Papp T."/>
            <person name="Martin F.M."/>
            <person name="Miettinen O."/>
            <person name="Hibbett D.S."/>
            <person name="Nagy L.G."/>
        </authorList>
    </citation>
    <scope>NUCLEOTIDE SEQUENCE [LARGE SCALE GENOMIC DNA]</scope>
    <source>
        <strain evidence="1 2">CBS 962.96</strain>
    </source>
</reference>
<sequence length="174" mass="19806">MIPESIGGYSFAYESYMQGAVFVRRDTGMICFGSQSQGAMGSQLFGTEILLFPPVDESGEPDQLLPFDLFYDEARTLEYLLGIPKTYSLSQQIITSSSLDILSFLNFFWGGQYRKNMFPITLPSISSAIDKDSCRTVGWFKKLDRSYSFMVSLWRSIHGKQGILHEHGWTRYVD</sequence>
<organism evidence="1 2">
    <name type="scientific">Dendrothele bispora (strain CBS 962.96)</name>
    <dbReference type="NCBI Taxonomy" id="1314807"/>
    <lineage>
        <taxon>Eukaryota</taxon>
        <taxon>Fungi</taxon>
        <taxon>Dikarya</taxon>
        <taxon>Basidiomycota</taxon>
        <taxon>Agaricomycotina</taxon>
        <taxon>Agaricomycetes</taxon>
        <taxon>Agaricomycetidae</taxon>
        <taxon>Agaricales</taxon>
        <taxon>Agaricales incertae sedis</taxon>
        <taxon>Dendrothele</taxon>
    </lineage>
</organism>
<accession>A0A4S8MDP8</accession>
<name>A0A4S8MDP8_DENBC</name>